<organism evidence="1 2">
    <name type="scientific">Russula earlei</name>
    <dbReference type="NCBI Taxonomy" id="71964"/>
    <lineage>
        <taxon>Eukaryota</taxon>
        <taxon>Fungi</taxon>
        <taxon>Dikarya</taxon>
        <taxon>Basidiomycota</taxon>
        <taxon>Agaricomycotina</taxon>
        <taxon>Agaricomycetes</taxon>
        <taxon>Russulales</taxon>
        <taxon>Russulaceae</taxon>
        <taxon>Russula</taxon>
    </lineage>
</organism>
<protein>
    <submittedName>
        <fullName evidence="1">Uncharacterized protein</fullName>
    </submittedName>
</protein>
<name>A0ACC0TWW6_9AGAM</name>
<dbReference type="EMBL" id="JAGFNK010000346">
    <property type="protein sequence ID" value="KAI9452205.1"/>
    <property type="molecule type" value="Genomic_DNA"/>
</dbReference>
<reference evidence="1" key="1">
    <citation type="submission" date="2021-03" db="EMBL/GenBank/DDBJ databases">
        <title>Evolutionary priming and transition to the ectomycorrhizal habit in an iconic lineage of mushroom-forming fungi: is preadaptation a requirement?</title>
        <authorList>
            <consortium name="DOE Joint Genome Institute"/>
            <person name="Looney B.P."/>
            <person name="Miyauchi S."/>
            <person name="Morin E."/>
            <person name="Drula E."/>
            <person name="Courty P.E."/>
            <person name="Chicoki N."/>
            <person name="Fauchery L."/>
            <person name="Kohler A."/>
            <person name="Kuo A."/>
            <person name="LaButti K."/>
            <person name="Pangilinan J."/>
            <person name="Lipzen A."/>
            <person name="Riley R."/>
            <person name="Andreopoulos W."/>
            <person name="He G."/>
            <person name="Johnson J."/>
            <person name="Barry K.W."/>
            <person name="Grigoriev I.V."/>
            <person name="Nagy L."/>
            <person name="Hibbett D."/>
            <person name="Henrissat B."/>
            <person name="Matheny P.B."/>
            <person name="Labbe J."/>
            <person name="Martin A.F."/>
        </authorList>
    </citation>
    <scope>NUCLEOTIDE SEQUENCE</scope>
    <source>
        <strain evidence="1">BPL698</strain>
    </source>
</reference>
<comment type="caution">
    <text evidence="1">The sequence shown here is derived from an EMBL/GenBank/DDBJ whole genome shotgun (WGS) entry which is preliminary data.</text>
</comment>
<keyword evidence="2" id="KW-1185">Reference proteome</keyword>
<evidence type="ECO:0000313" key="2">
    <source>
        <dbReference type="Proteomes" id="UP001207468"/>
    </source>
</evidence>
<proteinExistence type="predicted"/>
<evidence type="ECO:0000313" key="1">
    <source>
        <dbReference type="EMBL" id="KAI9452205.1"/>
    </source>
</evidence>
<gene>
    <name evidence="1" type="ORF">F5148DRAFT_517382</name>
</gene>
<sequence>MHSTNGRIAFTPRPFLAFSSPFLASTMIVILAILAAVRASPVGQTSPPHVSLDQVRAVSCDDPNECRSLWDIIRNCAITILLCTWVSVHPNSTKVLTRGGQGSQSDASD</sequence>
<dbReference type="Proteomes" id="UP001207468">
    <property type="component" value="Unassembled WGS sequence"/>
</dbReference>
<accession>A0ACC0TWW6</accession>